<proteinExistence type="predicted"/>
<dbReference type="RefSeq" id="XP_033682729.1">
    <property type="nucleotide sequence ID" value="XM_033822485.1"/>
</dbReference>
<accession>A0A6A6IAX5</accession>
<dbReference type="AlphaFoldDB" id="A0A6A6IAX5"/>
<keyword evidence="2" id="KW-1185">Reference proteome</keyword>
<sequence length="161" mass="18548">MSQRVDYHWAQQELIPFLQSVFEWRLGNPGRTKAQWEADIRRAEGRINTVVSISTCLLRLCSLVLTYRFKRDYDDSIITIDRIRLAFANPSALTAADRVQTDTIIDDLDLCLTLFVRRAINHGAYRLCSLASGLNPAAMQEREILRQKGEKVPDIRRDLAR</sequence>
<organism evidence="1 2">
    <name type="scientific">Trematosphaeria pertusa</name>
    <dbReference type="NCBI Taxonomy" id="390896"/>
    <lineage>
        <taxon>Eukaryota</taxon>
        <taxon>Fungi</taxon>
        <taxon>Dikarya</taxon>
        <taxon>Ascomycota</taxon>
        <taxon>Pezizomycotina</taxon>
        <taxon>Dothideomycetes</taxon>
        <taxon>Pleosporomycetidae</taxon>
        <taxon>Pleosporales</taxon>
        <taxon>Massarineae</taxon>
        <taxon>Trematosphaeriaceae</taxon>
        <taxon>Trematosphaeria</taxon>
    </lineage>
</organism>
<evidence type="ECO:0000313" key="1">
    <source>
        <dbReference type="EMBL" id="KAF2247725.1"/>
    </source>
</evidence>
<protein>
    <submittedName>
        <fullName evidence="1">Uncharacterized protein</fullName>
    </submittedName>
</protein>
<reference evidence="1" key="1">
    <citation type="journal article" date="2020" name="Stud. Mycol.">
        <title>101 Dothideomycetes genomes: a test case for predicting lifestyles and emergence of pathogens.</title>
        <authorList>
            <person name="Haridas S."/>
            <person name="Albert R."/>
            <person name="Binder M."/>
            <person name="Bloem J."/>
            <person name="Labutti K."/>
            <person name="Salamov A."/>
            <person name="Andreopoulos B."/>
            <person name="Baker S."/>
            <person name="Barry K."/>
            <person name="Bills G."/>
            <person name="Bluhm B."/>
            <person name="Cannon C."/>
            <person name="Castanera R."/>
            <person name="Culley D."/>
            <person name="Daum C."/>
            <person name="Ezra D."/>
            <person name="Gonzalez J."/>
            <person name="Henrissat B."/>
            <person name="Kuo A."/>
            <person name="Liang C."/>
            <person name="Lipzen A."/>
            <person name="Lutzoni F."/>
            <person name="Magnuson J."/>
            <person name="Mondo S."/>
            <person name="Nolan M."/>
            <person name="Ohm R."/>
            <person name="Pangilinan J."/>
            <person name="Park H.-J."/>
            <person name="Ramirez L."/>
            <person name="Alfaro M."/>
            <person name="Sun H."/>
            <person name="Tritt A."/>
            <person name="Yoshinaga Y."/>
            <person name="Zwiers L.-H."/>
            <person name="Turgeon B."/>
            <person name="Goodwin S."/>
            <person name="Spatafora J."/>
            <person name="Crous P."/>
            <person name="Grigoriev I."/>
        </authorList>
    </citation>
    <scope>NUCLEOTIDE SEQUENCE</scope>
    <source>
        <strain evidence="1">CBS 122368</strain>
    </source>
</reference>
<dbReference type="Proteomes" id="UP000800094">
    <property type="component" value="Unassembled WGS sequence"/>
</dbReference>
<dbReference type="EMBL" id="ML987197">
    <property type="protein sequence ID" value="KAF2247725.1"/>
    <property type="molecule type" value="Genomic_DNA"/>
</dbReference>
<dbReference type="GeneID" id="54575815"/>
<name>A0A6A6IAX5_9PLEO</name>
<evidence type="ECO:0000313" key="2">
    <source>
        <dbReference type="Proteomes" id="UP000800094"/>
    </source>
</evidence>
<gene>
    <name evidence="1" type="ORF">BU26DRAFT_352620</name>
</gene>
<dbReference type="OrthoDB" id="3800314at2759"/>